<accession>A0ABS4R9F3</accession>
<protein>
    <submittedName>
        <fullName evidence="1">Uncharacterized protein</fullName>
    </submittedName>
</protein>
<proteinExistence type="predicted"/>
<dbReference type="Proteomes" id="UP000730739">
    <property type="component" value="Unassembled WGS sequence"/>
</dbReference>
<name>A0ABS4R9F3_9HYPH</name>
<dbReference type="EMBL" id="JAGILA010000010">
    <property type="protein sequence ID" value="MBP2238949.1"/>
    <property type="molecule type" value="Genomic_DNA"/>
</dbReference>
<gene>
    <name evidence="1" type="ORF">J2Z31_005490</name>
</gene>
<evidence type="ECO:0000313" key="1">
    <source>
        <dbReference type="EMBL" id="MBP2238949.1"/>
    </source>
</evidence>
<evidence type="ECO:0000313" key="2">
    <source>
        <dbReference type="Proteomes" id="UP000730739"/>
    </source>
</evidence>
<reference evidence="1 2" key="1">
    <citation type="submission" date="2021-03" db="EMBL/GenBank/DDBJ databases">
        <title>Genomic Encyclopedia of Type Strains, Phase IV (KMG-IV): sequencing the most valuable type-strain genomes for metagenomic binning, comparative biology and taxonomic classification.</title>
        <authorList>
            <person name="Goeker M."/>
        </authorList>
    </citation>
    <scope>NUCLEOTIDE SEQUENCE [LARGE SCALE GENOMIC DNA]</scope>
    <source>
        <strain evidence="1 2">DSM 13372</strain>
    </source>
</reference>
<sequence>MKRVQGARFIGKDSRIRRAMLALGPPGSENGVFEISPKGLFYGLCHLVFPFVYDGPL</sequence>
<comment type="caution">
    <text evidence="1">The sequence shown here is derived from an EMBL/GenBank/DDBJ whole genome shotgun (WGS) entry which is preliminary data.</text>
</comment>
<organism evidence="1 2">
    <name type="scientific">Sinorhizobium kostiense</name>
    <dbReference type="NCBI Taxonomy" id="76747"/>
    <lineage>
        <taxon>Bacteria</taxon>
        <taxon>Pseudomonadati</taxon>
        <taxon>Pseudomonadota</taxon>
        <taxon>Alphaproteobacteria</taxon>
        <taxon>Hyphomicrobiales</taxon>
        <taxon>Rhizobiaceae</taxon>
        <taxon>Sinorhizobium/Ensifer group</taxon>
        <taxon>Sinorhizobium</taxon>
    </lineage>
</organism>
<keyword evidence="2" id="KW-1185">Reference proteome</keyword>